<evidence type="ECO:0000313" key="2">
    <source>
        <dbReference type="EMBL" id="KAG2389251.1"/>
    </source>
</evidence>
<feature type="compositionally biased region" description="Low complexity" evidence="1">
    <location>
        <begin position="27"/>
        <end position="68"/>
    </location>
</feature>
<protein>
    <submittedName>
        <fullName evidence="2">Uncharacterized protein</fullName>
    </submittedName>
</protein>
<feature type="region of interest" description="Disordered" evidence="1">
    <location>
        <begin position="1"/>
        <end position="127"/>
    </location>
</feature>
<accession>A0AA88GVL6</accession>
<reference evidence="2 3" key="1">
    <citation type="journal article" date="2018" name="BMC Genomics">
        <title>The genome of Naegleria lovaniensis, the basis for a comparative approach to unravel pathogenicity factors of the human pathogenic amoeba N. fowleri.</title>
        <authorList>
            <person name="Liechti N."/>
            <person name="Schurch N."/>
            <person name="Bruggmann R."/>
            <person name="Wittwer M."/>
        </authorList>
    </citation>
    <scope>NUCLEOTIDE SEQUENCE [LARGE SCALE GENOMIC DNA]</scope>
    <source>
        <strain evidence="2 3">ATCC 30569</strain>
    </source>
</reference>
<dbReference type="RefSeq" id="XP_044553243.1">
    <property type="nucleotide sequence ID" value="XM_044690662.1"/>
</dbReference>
<proteinExistence type="predicted"/>
<feature type="compositionally biased region" description="Polar residues" evidence="1">
    <location>
        <begin position="81"/>
        <end position="95"/>
    </location>
</feature>
<feature type="compositionally biased region" description="Low complexity" evidence="1">
    <location>
        <begin position="1"/>
        <end position="12"/>
    </location>
</feature>
<gene>
    <name evidence="2" type="ORF">C9374_014651</name>
</gene>
<dbReference type="EMBL" id="PYSW02000008">
    <property type="protein sequence ID" value="KAG2389251.1"/>
    <property type="molecule type" value="Genomic_DNA"/>
</dbReference>
<sequence length="127" mass="14150">MSSYSYPYPSSSQNQPANTASYNNTAYYSSQQNYHQYSQQLQTQPPSTTSYHSTNQQYPQHSQYYQPQSYPPPQQPYNAVPTHSSSIQQQSSLYGHSSVAASPPTGSQQPFVLPSISSLTTQPPPHI</sequence>
<dbReference type="AlphaFoldDB" id="A0AA88GVL6"/>
<name>A0AA88GVL6_NAELO</name>
<feature type="compositionally biased region" description="Polar residues" evidence="1">
    <location>
        <begin position="13"/>
        <end position="26"/>
    </location>
</feature>
<keyword evidence="3" id="KW-1185">Reference proteome</keyword>
<feature type="compositionally biased region" description="Polar residues" evidence="1">
    <location>
        <begin position="104"/>
        <end position="121"/>
    </location>
</feature>
<organism evidence="2 3">
    <name type="scientific">Naegleria lovaniensis</name>
    <name type="common">Amoeba</name>
    <dbReference type="NCBI Taxonomy" id="51637"/>
    <lineage>
        <taxon>Eukaryota</taxon>
        <taxon>Discoba</taxon>
        <taxon>Heterolobosea</taxon>
        <taxon>Tetramitia</taxon>
        <taxon>Eutetramitia</taxon>
        <taxon>Vahlkampfiidae</taxon>
        <taxon>Naegleria</taxon>
    </lineage>
</organism>
<dbReference type="Proteomes" id="UP000816034">
    <property type="component" value="Unassembled WGS sequence"/>
</dbReference>
<comment type="caution">
    <text evidence="2">The sequence shown here is derived from an EMBL/GenBank/DDBJ whole genome shotgun (WGS) entry which is preliminary data.</text>
</comment>
<evidence type="ECO:0000313" key="3">
    <source>
        <dbReference type="Proteomes" id="UP000816034"/>
    </source>
</evidence>
<dbReference type="GeneID" id="68107104"/>
<evidence type="ECO:0000256" key="1">
    <source>
        <dbReference type="SAM" id="MobiDB-lite"/>
    </source>
</evidence>